<reference evidence="6 7" key="1">
    <citation type="journal article" date="2024" name="Nat. Commun.">
        <title>Phylogenomics reveals the evolutionary origins of lichenization in chlorophyte algae.</title>
        <authorList>
            <person name="Puginier C."/>
            <person name="Libourel C."/>
            <person name="Otte J."/>
            <person name="Skaloud P."/>
            <person name="Haon M."/>
            <person name="Grisel S."/>
            <person name="Petersen M."/>
            <person name="Berrin J.G."/>
            <person name="Delaux P.M."/>
            <person name="Dal Grande F."/>
            <person name="Keller J."/>
        </authorList>
    </citation>
    <scope>NUCLEOTIDE SEQUENCE [LARGE SCALE GENOMIC DNA]</scope>
    <source>
        <strain evidence="6 7">SAG 216-7</strain>
    </source>
</reference>
<feature type="transmembrane region" description="Helical" evidence="5">
    <location>
        <begin position="267"/>
        <end position="288"/>
    </location>
</feature>
<protein>
    <recommendedName>
        <fullName evidence="8">PQ-loop-domain-containing protein</fullName>
    </recommendedName>
</protein>
<dbReference type="PANTHER" id="PTHR16201:SF34">
    <property type="entry name" value="LYSOSOMAL AMINO ACID TRANSPORTER 1"/>
    <property type="match status" value="1"/>
</dbReference>
<name>A0ABR2YXT3_9CHLO</name>
<dbReference type="Proteomes" id="UP001491310">
    <property type="component" value="Unassembled WGS sequence"/>
</dbReference>
<gene>
    <name evidence="6" type="ORF">WJX75_004456</name>
</gene>
<evidence type="ECO:0000256" key="4">
    <source>
        <dbReference type="ARBA" id="ARBA00023136"/>
    </source>
</evidence>
<evidence type="ECO:0000256" key="1">
    <source>
        <dbReference type="ARBA" id="ARBA00004141"/>
    </source>
</evidence>
<feature type="transmembrane region" description="Helical" evidence="5">
    <location>
        <begin position="300"/>
        <end position="318"/>
    </location>
</feature>
<evidence type="ECO:0000256" key="2">
    <source>
        <dbReference type="ARBA" id="ARBA00022692"/>
    </source>
</evidence>
<evidence type="ECO:0000313" key="7">
    <source>
        <dbReference type="Proteomes" id="UP001491310"/>
    </source>
</evidence>
<organism evidence="6 7">
    <name type="scientific">Coccomyxa subellipsoidea</name>
    <dbReference type="NCBI Taxonomy" id="248742"/>
    <lineage>
        <taxon>Eukaryota</taxon>
        <taxon>Viridiplantae</taxon>
        <taxon>Chlorophyta</taxon>
        <taxon>core chlorophytes</taxon>
        <taxon>Trebouxiophyceae</taxon>
        <taxon>Trebouxiophyceae incertae sedis</taxon>
        <taxon>Coccomyxaceae</taxon>
        <taxon>Coccomyxa</taxon>
    </lineage>
</organism>
<feature type="transmembrane region" description="Helical" evidence="5">
    <location>
        <begin position="20"/>
        <end position="42"/>
    </location>
</feature>
<dbReference type="InterPro" id="IPR051415">
    <property type="entry name" value="LAAT-1"/>
</dbReference>
<evidence type="ECO:0000256" key="3">
    <source>
        <dbReference type="ARBA" id="ARBA00022989"/>
    </source>
</evidence>
<comment type="subcellular location">
    <subcellularLocation>
        <location evidence="1">Membrane</location>
        <topology evidence="1">Multi-pass membrane protein</topology>
    </subcellularLocation>
</comment>
<keyword evidence="7" id="KW-1185">Reference proteome</keyword>
<evidence type="ECO:0008006" key="8">
    <source>
        <dbReference type="Google" id="ProtNLM"/>
    </source>
</evidence>
<feature type="transmembrane region" description="Helical" evidence="5">
    <location>
        <begin position="63"/>
        <end position="82"/>
    </location>
</feature>
<feature type="transmembrane region" description="Helical" evidence="5">
    <location>
        <begin position="88"/>
        <end position="109"/>
    </location>
</feature>
<dbReference type="InterPro" id="IPR006603">
    <property type="entry name" value="PQ-loop_rpt"/>
</dbReference>
<keyword evidence="4 5" id="KW-0472">Membrane</keyword>
<dbReference type="Pfam" id="PF04193">
    <property type="entry name" value="PQ-loop"/>
    <property type="match status" value="2"/>
</dbReference>
<evidence type="ECO:0000313" key="6">
    <source>
        <dbReference type="EMBL" id="KAK9916580.1"/>
    </source>
</evidence>
<comment type="caution">
    <text evidence="6">The sequence shown here is derived from an EMBL/GenBank/DDBJ whole genome shotgun (WGS) entry which is preliminary data.</text>
</comment>
<keyword evidence="2 5" id="KW-0812">Transmembrane</keyword>
<keyword evidence="3 5" id="KW-1133">Transmembrane helix</keyword>
<dbReference type="EMBL" id="JALJOT010000003">
    <property type="protein sequence ID" value="KAK9916580.1"/>
    <property type="molecule type" value="Genomic_DNA"/>
</dbReference>
<dbReference type="SMART" id="SM00679">
    <property type="entry name" value="CTNS"/>
    <property type="match status" value="2"/>
</dbReference>
<dbReference type="Gene3D" id="1.20.1280.290">
    <property type="match status" value="2"/>
</dbReference>
<accession>A0ABR2YXT3</accession>
<proteinExistence type="predicted"/>
<dbReference type="PANTHER" id="PTHR16201">
    <property type="entry name" value="SEVEN TRANSMEMBRANE PROTEIN 1-RELATED"/>
    <property type="match status" value="1"/>
</dbReference>
<sequence>MGLCKDGAYDWIELYFRDCVYSYQDLAGFILGMSSIGCWLVAQMPQFISNFRNKSAEALSPWFLAEWLMGDTCNLIGCLLTGNQLATQVYTAMYFVCADVVLVVQYIYYTTLQRRRQRLKAMRRSLRQRHSRHMHHAHDGHVMLLAVGELEVGGSSAAVEQQEPLLPGQQQKVRLLACCTFMLLLQWQGSAWGVDRRQPLMWQHSDGGSRQLLWEQEPAGNFWRDGQLPDWARTVGQIIGWASTGFYLGSRVSQIVRNWRRRSVEGLSLAMFGCAIAANVTYGSSILLRTYTWKELRASSPWILGSLGTVSLDALIFCQAKHYRQQKNEARGLPDPE</sequence>
<evidence type="ECO:0000256" key="5">
    <source>
        <dbReference type="SAM" id="Phobius"/>
    </source>
</evidence>